<reference evidence="3 6" key="3">
    <citation type="submission" date="2017-06" db="EMBL/GenBank/DDBJ databases">
        <title>Genome sequencing of Fusobacterium nucleatum subsp. polymorphum KCOM 1275 (=ChDC F310).</title>
        <authorList>
            <person name="Kook J.-K."/>
            <person name="Park S.-N."/>
            <person name="Lim Y.K."/>
            <person name="Roh H."/>
        </authorList>
    </citation>
    <scope>NUCLEOTIDE SEQUENCE [LARGE SCALE GENOMIC DNA]</scope>
    <source>
        <strain evidence="3 6">KCOM 1275</strain>
    </source>
</reference>
<evidence type="ECO:0000313" key="7">
    <source>
        <dbReference type="Proteomes" id="UP000224507"/>
    </source>
</evidence>
<evidence type="ECO:0000313" key="2">
    <source>
        <dbReference type="EMBL" id="ASC03767.1"/>
    </source>
</evidence>
<feature type="signal peptide" evidence="1">
    <location>
        <begin position="1"/>
        <end position="23"/>
    </location>
</feature>
<evidence type="ECO:0000313" key="4">
    <source>
        <dbReference type="EMBL" id="PHI11307.1"/>
    </source>
</evidence>
<name>A0A241Q2F2_FUSNP</name>
<gene>
    <name evidence="2" type="ORF">CBG50_11220</name>
    <name evidence="4" type="ORF">CBG56_09945</name>
    <name evidence="3" type="ORF">CBG61_08445</name>
</gene>
<organism evidence="3 6">
    <name type="scientific">Fusobacterium nucleatum subsp. polymorphum</name>
    <name type="common">Fusobacterium polymorphum</name>
    <dbReference type="NCBI Taxonomy" id="76857"/>
    <lineage>
        <taxon>Bacteria</taxon>
        <taxon>Fusobacteriati</taxon>
        <taxon>Fusobacteriota</taxon>
        <taxon>Fusobacteriia</taxon>
        <taxon>Fusobacteriales</taxon>
        <taxon>Fusobacteriaceae</taxon>
        <taxon>Fusobacterium</taxon>
    </lineage>
</organism>
<keyword evidence="5" id="KW-1185">Reference proteome</keyword>
<keyword evidence="1" id="KW-0732">Signal</keyword>
<dbReference type="AlphaFoldDB" id="A0A241Q2F2"/>
<protein>
    <submittedName>
        <fullName evidence="3">Uncharacterized protein</fullName>
    </submittedName>
</protein>
<evidence type="ECO:0000313" key="5">
    <source>
        <dbReference type="Proteomes" id="UP000196759"/>
    </source>
</evidence>
<evidence type="ECO:0000313" key="3">
    <source>
        <dbReference type="EMBL" id="ASG28926.1"/>
    </source>
</evidence>
<dbReference type="RefSeq" id="WP_032833814.1">
    <property type="nucleotide sequence ID" value="NZ_CP021934.1"/>
</dbReference>
<dbReference type="Proteomes" id="UP000196759">
    <property type="component" value="Chromosome"/>
</dbReference>
<evidence type="ECO:0000313" key="6">
    <source>
        <dbReference type="Proteomes" id="UP000197638"/>
    </source>
</evidence>
<reference evidence="4 7" key="2">
    <citation type="submission" date="2017-06" db="EMBL/GenBank/DDBJ databases">
        <title>Draft genome sequence of Fusobacterium nucleatum subsp. polymorphum KCOM 1274 (=ChDC F309).</title>
        <authorList>
            <person name="Kook J.-K."/>
            <person name="Park S.-N."/>
            <person name="Lim Y.K."/>
            <person name="Roh H."/>
        </authorList>
    </citation>
    <scope>NUCLEOTIDE SEQUENCE [LARGE SCALE GENOMIC DNA]</scope>
    <source>
        <strain evidence="4">KCOM 1274</strain>
        <strain evidence="7">KCOM 1274 (ChDC F309)</strain>
    </source>
</reference>
<evidence type="ECO:0000256" key="1">
    <source>
        <dbReference type="SAM" id="SignalP"/>
    </source>
</evidence>
<dbReference type="EMBL" id="CP022123">
    <property type="protein sequence ID" value="ASG28926.1"/>
    <property type="molecule type" value="Genomic_DNA"/>
</dbReference>
<dbReference type="EMBL" id="NIRO01000015">
    <property type="protein sequence ID" value="PHI11307.1"/>
    <property type="molecule type" value="Genomic_DNA"/>
</dbReference>
<sequence>MKKFSLKFILFVIISVFSSLAYADGVFSRYYNTSYDFSVAVPLEKYEQDTNEGSKINELEFIKKSNIIPSKDYFKGHGALAGDGIAIKNKNGDTSILVYGTYILHDFNAENLAEDKIKESFDAANLDYNKFIKKYYNGKLPKEIDELKFDYNKTLFRLGNSVAYSTFGKDFYVISYIKDNKVEYIKVINNNDTNYIIFEASYLPKDKKFMDPIVTKISKSINLIK</sequence>
<accession>A0A241Q2F2</accession>
<dbReference type="Proteomes" id="UP000197638">
    <property type="component" value="Chromosome"/>
</dbReference>
<reference evidence="2 5" key="1">
    <citation type="submission" date="2017-06" db="EMBL/GenBank/DDBJ databases">
        <title>Draft genome sequence of Fusobacterium nucleatum subsp. polymorphum KCOM 1260 (=ChDC F218).</title>
        <authorList>
            <person name="Kook J.-K."/>
            <person name="Park S.-N."/>
            <person name="Lim Y.K."/>
            <person name="Roh H."/>
        </authorList>
    </citation>
    <scope>NUCLEOTIDE SEQUENCE [LARGE SCALE GENOMIC DNA]</scope>
    <source>
        <strain evidence="2">KCOM 1260</strain>
        <strain evidence="5">KCOM 1260 (ChDC F218)</strain>
    </source>
</reference>
<feature type="chain" id="PRO_5011912999" evidence="1">
    <location>
        <begin position="24"/>
        <end position="225"/>
    </location>
</feature>
<proteinExistence type="predicted"/>
<dbReference type="EMBL" id="CP021934">
    <property type="protein sequence ID" value="ASC03767.1"/>
    <property type="molecule type" value="Genomic_DNA"/>
</dbReference>
<dbReference type="Proteomes" id="UP000224507">
    <property type="component" value="Unassembled WGS sequence"/>
</dbReference>